<feature type="signal peptide" evidence="1">
    <location>
        <begin position="1"/>
        <end position="29"/>
    </location>
</feature>
<evidence type="ECO:0000313" key="2">
    <source>
        <dbReference type="EMBL" id="CAD2170290.1"/>
    </source>
</evidence>
<proteinExistence type="predicted"/>
<feature type="chain" id="PRO_5027868385" evidence="1">
    <location>
        <begin position="30"/>
        <end position="386"/>
    </location>
</feature>
<keyword evidence="1" id="KW-0732">Signal</keyword>
<gene>
    <name evidence="2" type="ORF">MENT_LOCUS21687</name>
</gene>
<reference evidence="2 3" key="1">
    <citation type="submission" date="2020-08" db="EMBL/GenBank/DDBJ databases">
        <authorList>
            <person name="Koutsovoulos G."/>
            <person name="Danchin GJ E."/>
        </authorList>
    </citation>
    <scope>NUCLEOTIDE SEQUENCE [LARGE SCALE GENOMIC DNA]</scope>
</reference>
<organism evidence="2 3">
    <name type="scientific">Meloidogyne enterolobii</name>
    <name type="common">Root-knot nematode worm</name>
    <name type="synonym">Meloidogyne mayaguensis</name>
    <dbReference type="NCBI Taxonomy" id="390850"/>
    <lineage>
        <taxon>Eukaryota</taxon>
        <taxon>Metazoa</taxon>
        <taxon>Ecdysozoa</taxon>
        <taxon>Nematoda</taxon>
        <taxon>Chromadorea</taxon>
        <taxon>Rhabditida</taxon>
        <taxon>Tylenchina</taxon>
        <taxon>Tylenchomorpha</taxon>
        <taxon>Tylenchoidea</taxon>
        <taxon>Meloidogynidae</taxon>
        <taxon>Meloidogyninae</taxon>
        <taxon>Meloidogyne</taxon>
    </lineage>
</organism>
<dbReference type="Proteomes" id="UP000580250">
    <property type="component" value="Unassembled WGS sequence"/>
</dbReference>
<accession>A0A6V7V5R4</accession>
<sequence length="386" mass="45525">MKIQGHKLWRPLLILQCILILLIAQMAYCNSSNETIEKRVISKPPDITKDIWKINTLVKSIFTKGTINVNRELEKLKILNPKILNLFKYKRGFERLNIIVKTHLKKKNNLIVIKQNDLITNYEELSHSLNILEDNDFEQRMETKLVCDKLFPQELEEYYLKEICSQLQKMVKIYGVGLENVYEKQTYKLDIKAEIQTILEELDGIFYIFEIKKNDVPRISYDDLQQNAIKLNDNSLDNLGKYSLNYQQLTAAFTFFSIEENNKALLSFISEIKKGEDKAMLKEFSIAYMQKYAEKLHTALNKKNSLFTSKNKQAKLNDKITQQLNNVDIAINLGYMRFIYMEEFCKNVDKIYKGDKLVKFKEYMKDYCTEKINKILDSLKTIIKYD</sequence>
<dbReference type="AlphaFoldDB" id="A0A6V7V5R4"/>
<dbReference type="EMBL" id="CAJEWN010000166">
    <property type="protein sequence ID" value="CAD2170290.1"/>
    <property type="molecule type" value="Genomic_DNA"/>
</dbReference>
<evidence type="ECO:0000256" key="1">
    <source>
        <dbReference type="SAM" id="SignalP"/>
    </source>
</evidence>
<protein>
    <submittedName>
        <fullName evidence="2">Uncharacterized protein</fullName>
    </submittedName>
</protein>
<name>A0A6V7V5R4_MELEN</name>
<comment type="caution">
    <text evidence="2">The sequence shown here is derived from an EMBL/GenBank/DDBJ whole genome shotgun (WGS) entry which is preliminary data.</text>
</comment>
<evidence type="ECO:0000313" key="3">
    <source>
        <dbReference type="Proteomes" id="UP000580250"/>
    </source>
</evidence>